<reference evidence="1 2" key="1">
    <citation type="submission" date="2020-08" db="EMBL/GenBank/DDBJ databases">
        <title>The Agave Microbiome: Exploring the role of microbial communities in plant adaptations to desert environments.</title>
        <authorList>
            <person name="Partida-Martinez L.P."/>
        </authorList>
    </citation>
    <scope>NUCLEOTIDE SEQUENCE [LARGE SCALE GENOMIC DNA]</scope>
    <source>
        <strain evidence="1 2">AS2.3</strain>
    </source>
</reference>
<gene>
    <name evidence="1" type="ORF">HD841_003960</name>
</gene>
<dbReference type="AlphaFoldDB" id="A0A7Y9FRH5"/>
<name>A0A7Y9FRH5_9SPHN</name>
<evidence type="ECO:0000313" key="1">
    <source>
        <dbReference type="EMBL" id="NYD92140.1"/>
    </source>
</evidence>
<evidence type="ECO:0000313" key="2">
    <source>
        <dbReference type="Proteomes" id="UP000517753"/>
    </source>
</evidence>
<keyword evidence="2" id="KW-1185">Reference proteome</keyword>
<dbReference type="RefSeq" id="WP_179510529.1">
    <property type="nucleotide sequence ID" value="NZ_JACCBY010000009.1"/>
</dbReference>
<sequence length="108" mass="11528">MIDLTDPASATTRGVEPALAHALADELTGLTGVLADLAYDLAANAETLRQHMHSLQAIDRITQAQLAMADVLRSAASSEERIAAVTLEELAKGLLTSLHRYRHEGVPD</sequence>
<dbReference type="EMBL" id="JACCBY010000009">
    <property type="protein sequence ID" value="NYD92140.1"/>
    <property type="molecule type" value="Genomic_DNA"/>
</dbReference>
<proteinExistence type="predicted"/>
<comment type="caution">
    <text evidence="1">The sequence shown here is derived from an EMBL/GenBank/DDBJ whole genome shotgun (WGS) entry which is preliminary data.</text>
</comment>
<organism evidence="1 2">
    <name type="scientific">Sphingomonas melonis</name>
    <dbReference type="NCBI Taxonomy" id="152682"/>
    <lineage>
        <taxon>Bacteria</taxon>
        <taxon>Pseudomonadati</taxon>
        <taxon>Pseudomonadota</taxon>
        <taxon>Alphaproteobacteria</taxon>
        <taxon>Sphingomonadales</taxon>
        <taxon>Sphingomonadaceae</taxon>
        <taxon>Sphingomonas</taxon>
    </lineage>
</organism>
<dbReference type="Proteomes" id="UP000517753">
    <property type="component" value="Unassembled WGS sequence"/>
</dbReference>
<accession>A0A7Y9FRH5</accession>
<protein>
    <submittedName>
        <fullName evidence="1">Uncharacterized protein</fullName>
    </submittedName>
</protein>